<dbReference type="EMBL" id="JBFXLT010000143">
    <property type="protein sequence ID" value="KAL2803304.1"/>
    <property type="molecule type" value="Genomic_DNA"/>
</dbReference>
<name>A0ABR4GW50_9EURO</name>
<sequence>MAQYAPVKFTRVINLDKHNNQVILRAVLPRNKNKTYKGFLEFFALNINSRIGEQLLPETINNFRRDFEMALARERSFYVPDSIRTTIREYAASILMYCFSSVQTGKVNKSTARRSIAHEKGIENNNTILDATAMAACYKHFTLTIELVNNIPMLVLTYTREFVKELADTPVFRPTAELDYKISTGRARNADIFSKEFAALGYQNKKYSQEARIKQAAHRDPRTFGRSYTYPVCEVNKPATFLNIASRHEHIQNHRSIGMHRNLGL</sequence>
<comment type="caution">
    <text evidence="1">The sequence shown here is derived from an EMBL/GenBank/DDBJ whole genome shotgun (WGS) entry which is preliminary data.</text>
</comment>
<reference evidence="1 2" key="1">
    <citation type="submission" date="2024-07" db="EMBL/GenBank/DDBJ databases">
        <title>Section-level genome sequencing and comparative genomics of Aspergillus sections Usti and Cavernicolus.</title>
        <authorList>
            <consortium name="Lawrence Berkeley National Laboratory"/>
            <person name="Nybo J.L."/>
            <person name="Vesth T.C."/>
            <person name="Theobald S."/>
            <person name="Frisvad J.C."/>
            <person name="Larsen T.O."/>
            <person name="Kjaerboelling I."/>
            <person name="Rothschild-Mancinelli K."/>
            <person name="Lyhne E.K."/>
            <person name="Kogle M.E."/>
            <person name="Barry K."/>
            <person name="Clum A."/>
            <person name="Na H."/>
            <person name="Ledsgaard L."/>
            <person name="Lin J."/>
            <person name="Lipzen A."/>
            <person name="Kuo A."/>
            <person name="Riley R."/>
            <person name="Mondo S."/>
            <person name="Labutti K."/>
            <person name="Haridas S."/>
            <person name="Pangalinan J."/>
            <person name="Salamov A.A."/>
            <person name="Simmons B.A."/>
            <person name="Magnuson J.K."/>
            <person name="Chen J."/>
            <person name="Drula E."/>
            <person name="Henrissat B."/>
            <person name="Wiebenga A."/>
            <person name="Lubbers R.J."/>
            <person name="Gomes A.C."/>
            <person name="Makela M.R."/>
            <person name="Stajich J."/>
            <person name="Grigoriev I.V."/>
            <person name="Mortensen U.H."/>
            <person name="De Vries R.P."/>
            <person name="Baker S.E."/>
            <person name="Andersen M.R."/>
        </authorList>
    </citation>
    <scope>NUCLEOTIDE SEQUENCE [LARGE SCALE GENOMIC DNA]</scope>
    <source>
        <strain evidence="1 2">CBS 588.65</strain>
    </source>
</reference>
<dbReference type="PANTHER" id="PTHR37535">
    <property type="entry name" value="FLUG DOMAIN PROTEIN"/>
    <property type="match status" value="1"/>
</dbReference>
<protein>
    <submittedName>
        <fullName evidence="1">Uncharacterized protein</fullName>
    </submittedName>
</protein>
<gene>
    <name evidence="1" type="ORF">BJX63DRAFT_440219</name>
</gene>
<proteinExistence type="predicted"/>
<organism evidence="1 2">
    <name type="scientific">Aspergillus granulosus</name>
    <dbReference type="NCBI Taxonomy" id="176169"/>
    <lineage>
        <taxon>Eukaryota</taxon>
        <taxon>Fungi</taxon>
        <taxon>Dikarya</taxon>
        <taxon>Ascomycota</taxon>
        <taxon>Pezizomycotina</taxon>
        <taxon>Eurotiomycetes</taxon>
        <taxon>Eurotiomycetidae</taxon>
        <taxon>Eurotiales</taxon>
        <taxon>Aspergillaceae</taxon>
        <taxon>Aspergillus</taxon>
        <taxon>Aspergillus subgen. Nidulantes</taxon>
    </lineage>
</organism>
<evidence type="ECO:0000313" key="1">
    <source>
        <dbReference type="EMBL" id="KAL2803304.1"/>
    </source>
</evidence>
<keyword evidence="2" id="KW-1185">Reference proteome</keyword>
<evidence type="ECO:0000313" key="2">
    <source>
        <dbReference type="Proteomes" id="UP001610334"/>
    </source>
</evidence>
<accession>A0ABR4GW50</accession>
<dbReference type="Proteomes" id="UP001610334">
    <property type="component" value="Unassembled WGS sequence"/>
</dbReference>
<dbReference type="PANTHER" id="PTHR37535:SF3">
    <property type="entry name" value="FLUG DOMAIN-CONTAINING PROTEIN"/>
    <property type="match status" value="1"/>
</dbReference>